<comment type="pathway">
    <text evidence="9">Phospholipid metabolism; phosphatidylethanolamine biosynthesis; phosphatidylethanolamine from ethanolamine: step 2/3.</text>
</comment>
<evidence type="ECO:0000256" key="8">
    <source>
        <dbReference type="ARBA" id="ARBA00023264"/>
    </source>
</evidence>
<sequence length="317" mass="37497">MVRIWIEGCFDLYHPGHVFAFLMAKLLGDYLTAGLRPSDIIEIHKRKPILNDDERYTMLEGCKYIDKTINSRFSVKEMMEDENGKHVNKLFDFVAHGNDPVVCWNGVDCYQVAKERLMYKEFKRLCGFSTTNLIKRIILRNSSILQENDYFAEIDKEILENEECRKFISQIGPQNEENKRVIYISGTFDLFHAGHVSILKYARENNFYVIVGLQKNRFHASQFPTIMSFLERKICLLSCKYIDLIIEEGEVLDPDFFKKYNITYLLRRKNSLCYENINLNEMKLKLLEFSGQFDYLNSKLIQTRIIINKEYYLQKLS</sequence>
<keyword evidence="8" id="KW-1208">Phospholipid metabolism</keyword>
<dbReference type="InterPro" id="IPR014729">
    <property type="entry name" value="Rossmann-like_a/b/a_fold"/>
</dbReference>
<keyword evidence="4 13" id="KW-0808">Transferase</keyword>
<feature type="domain" description="Cytidyltransferase-like" evidence="12">
    <location>
        <begin position="6"/>
        <end position="135"/>
    </location>
</feature>
<dbReference type="VEuPathDB" id="MicrosporidiaDB:CWI38_0376p0020"/>
<evidence type="ECO:0000256" key="7">
    <source>
        <dbReference type="ARBA" id="ARBA00023209"/>
    </source>
</evidence>
<evidence type="ECO:0000256" key="6">
    <source>
        <dbReference type="ARBA" id="ARBA00023098"/>
    </source>
</evidence>
<dbReference type="Proteomes" id="UP000292362">
    <property type="component" value="Unassembled WGS sequence"/>
</dbReference>
<accession>A0A4Q9L2G4</accession>
<comment type="similarity">
    <text evidence="2">Belongs to the cytidylyltransferase family.</text>
</comment>
<keyword evidence="15" id="KW-1185">Reference proteome</keyword>
<dbReference type="Pfam" id="PF01467">
    <property type="entry name" value="CTP_transf_like"/>
    <property type="match status" value="2"/>
</dbReference>
<keyword evidence="3" id="KW-0444">Lipid biosynthesis</keyword>
<evidence type="ECO:0000256" key="10">
    <source>
        <dbReference type="ARBA" id="ARBA00024221"/>
    </source>
</evidence>
<dbReference type="InterPro" id="IPR004821">
    <property type="entry name" value="Cyt_trans-like"/>
</dbReference>
<dbReference type="PANTHER" id="PTHR45780">
    <property type="entry name" value="ETHANOLAMINE-PHOSPHATE CYTIDYLYLTRANSFERASE"/>
    <property type="match status" value="1"/>
</dbReference>
<dbReference type="PANTHER" id="PTHR45780:SF2">
    <property type="entry name" value="ETHANOLAMINE-PHOSPHATE CYTIDYLYLTRANSFERASE"/>
    <property type="match status" value="1"/>
</dbReference>
<organism evidence="13 16">
    <name type="scientific">Hamiltosporidium tvaerminnensis</name>
    <dbReference type="NCBI Taxonomy" id="1176355"/>
    <lineage>
        <taxon>Eukaryota</taxon>
        <taxon>Fungi</taxon>
        <taxon>Fungi incertae sedis</taxon>
        <taxon>Microsporidia</taxon>
        <taxon>Dubosqiidae</taxon>
        <taxon>Hamiltosporidium</taxon>
    </lineage>
</organism>
<dbReference type="GO" id="GO:0004306">
    <property type="term" value="F:ethanolamine-phosphate cytidylyltransferase activity"/>
    <property type="evidence" value="ECO:0007669"/>
    <property type="project" value="UniProtKB-EC"/>
</dbReference>
<evidence type="ECO:0000259" key="12">
    <source>
        <dbReference type="Pfam" id="PF01467"/>
    </source>
</evidence>
<keyword evidence="7" id="KW-0594">Phospholipid biosynthesis</keyword>
<feature type="domain" description="Cytidyltransferase-like" evidence="12">
    <location>
        <begin position="184"/>
        <end position="274"/>
    </location>
</feature>
<evidence type="ECO:0000256" key="11">
    <source>
        <dbReference type="ARBA" id="ARBA00031473"/>
    </source>
</evidence>
<comment type="caution">
    <text evidence="13">The sequence shown here is derived from an EMBL/GenBank/DDBJ whole genome shotgun (WGS) entry which is preliminary data.</text>
</comment>
<dbReference type="GO" id="GO:0006646">
    <property type="term" value="P:phosphatidylethanolamine biosynthetic process"/>
    <property type="evidence" value="ECO:0007669"/>
    <property type="project" value="UniProtKB-UniPathway"/>
</dbReference>
<comment type="pathway">
    <text evidence="1">Lipid metabolism.</text>
</comment>
<evidence type="ECO:0000313" key="16">
    <source>
        <dbReference type="Proteomes" id="UP000292362"/>
    </source>
</evidence>
<evidence type="ECO:0000313" key="13">
    <source>
        <dbReference type="EMBL" id="TBU01619.1"/>
    </source>
</evidence>
<dbReference type="STRING" id="1176355.A0A4Q9L2G4"/>
<dbReference type="Proteomes" id="UP000292282">
    <property type="component" value="Unassembled WGS sequence"/>
</dbReference>
<dbReference type="EC" id="2.7.7.14" evidence="10"/>
<dbReference type="UniPathway" id="UPA00558">
    <property type="reaction ID" value="UER00742"/>
</dbReference>
<evidence type="ECO:0000313" key="14">
    <source>
        <dbReference type="EMBL" id="TBU13631.1"/>
    </source>
</evidence>
<gene>
    <name evidence="13" type="ORF">CWI37_0667p0020</name>
    <name evidence="14" type="ORF">CWI38_0376p0020</name>
</gene>
<dbReference type="GO" id="GO:0005737">
    <property type="term" value="C:cytoplasm"/>
    <property type="evidence" value="ECO:0007669"/>
    <property type="project" value="TreeGrafter"/>
</dbReference>
<keyword evidence="5 13" id="KW-0548">Nucleotidyltransferase</keyword>
<evidence type="ECO:0000256" key="3">
    <source>
        <dbReference type="ARBA" id="ARBA00022516"/>
    </source>
</evidence>
<evidence type="ECO:0000256" key="1">
    <source>
        <dbReference type="ARBA" id="ARBA00005189"/>
    </source>
</evidence>
<evidence type="ECO:0000256" key="2">
    <source>
        <dbReference type="ARBA" id="ARBA00010101"/>
    </source>
</evidence>
<dbReference type="OrthoDB" id="40021at2759"/>
<dbReference type="EMBL" id="PITK01000376">
    <property type="protein sequence ID" value="TBU13631.1"/>
    <property type="molecule type" value="Genomic_DNA"/>
</dbReference>
<evidence type="ECO:0000256" key="5">
    <source>
        <dbReference type="ARBA" id="ARBA00022695"/>
    </source>
</evidence>
<dbReference type="EMBL" id="PITJ01000667">
    <property type="protein sequence ID" value="TBU01619.1"/>
    <property type="molecule type" value="Genomic_DNA"/>
</dbReference>
<dbReference type="VEuPathDB" id="MicrosporidiaDB:CWI37_0667p0020"/>
<dbReference type="NCBIfam" id="TIGR00125">
    <property type="entry name" value="cyt_tran_rel"/>
    <property type="match status" value="2"/>
</dbReference>
<evidence type="ECO:0000256" key="4">
    <source>
        <dbReference type="ARBA" id="ARBA00022679"/>
    </source>
</evidence>
<dbReference type="AlphaFoldDB" id="A0A4Q9L2G4"/>
<dbReference type="Gene3D" id="3.40.50.620">
    <property type="entry name" value="HUPs"/>
    <property type="match status" value="2"/>
</dbReference>
<protein>
    <recommendedName>
        <fullName evidence="10">ethanolamine-phosphate cytidylyltransferase</fullName>
        <ecNumber evidence="10">2.7.7.14</ecNumber>
    </recommendedName>
    <alternativeName>
        <fullName evidence="11">CTP:phosphoethanolamine cytidylyltransferase</fullName>
    </alternativeName>
</protein>
<keyword evidence="6" id="KW-0443">Lipid metabolism</keyword>
<evidence type="ECO:0000313" key="15">
    <source>
        <dbReference type="Proteomes" id="UP000292282"/>
    </source>
</evidence>
<proteinExistence type="inferred from homology"/>
<dbReference type="SUPFAM" id="SSF52374">
    <property type="entry name" value="Nucleotidylyl transferase"/>
    <property type="match status" value="2"/>
</dbReference>
<evidence type="ECO:0000256" key="9">
    <source>
        <dbReference type="ARBA" id="ARBA00024191"/>
    </source>
</evidence>
<dbReference type="InterPro" id="IPR044608">
    <property type="entry name" value="Ect1/PCYT2"/>
</dbReference>
<name>A0A4Q9L2G4_9MICR</name>
<reference evidence="15 16" key="1">
    <citation type="submission" date="2017-12" db="EMBL/GenBank/DDBJ databases">
        <authorList>
            <person name="Pombert J.-F."/>
            <person name="Haag K.L."/>
            <person name="Ebert D."/>
        </authorList>
    </citation>
    <scope>NUCLEOTIDE SEQUENCE [LARGE SCALE GENOMIC DNA]</scope>
    <source>
        <strain evidence="13">FI-OER-3-3</strain>
        <strain evidence="14">IL-G-3</strain>
    </source>
</reference>